<sequence>MAGMTGLPCRQVLRNPRRNFALAKSRLEVLQIYRLLQWIHKGDKAQIKKLLKRGVKNLINLTEPREGLGALHLAVIKKNDDLVDYLLSFGAHPDVQDMWGRTPIMLAAELGEDEILSLLLQSQPDMKLVDKEGKGVLFYCNYPTNCHARCLKLALKNHADPNNVSAKGLHVLKMMCEKADERTPLCLILLDAGANPDAADEGTGMTALMEAARVGSLQVVREILRRGGNPNALDRRRNNAVHYAAKSGCFEVIPVLSAFGADLSVINMDHCTALHYAAATGSASSCKFLAQRGCNPKVKNEDDLLPHQIAKASGHKAAAKELRKAERQYGKGKKPHGKGKEQHGKGKEQHGKGKEQQGKGKGADSSTLMSSLWALTLHDWSNESEAELQEAFGEQLGTVDAETFMSVLVKLNAPVEPDQLQMIISAHNKTGEGKINVNDFIKGVKYIKKAFRLSAFMPNKLKREKGVKGGKKKTKGEFVPPLPICTLVPELQPRRPDGGPPHFMIEKYANISDTLRFDADHPPLHPIVNDSWWYITKQNKIYTNINYCVRNLDLESLDLAFSQGVPVDTQDEFYKTPLTEACSSGNYEVAQYLLSKGADVNLCDQFLWTPLHHAAHAGHLEIVELLVKAGAAVNANALSEGTPLMRAIQSSRFACVDFLIKAGARVDAENKKGQNCLEMAKNFGDPQIVQLIQDKMDSLTAAKSAKAKAAKAKQAKQKVAITEGGVQSKTTSGTPGRTPTQIPSQNIVLHNSMITAGKTNRVDISFVPKTVWGEPPNSSQLMSNIERRKERLTLEVDFDDLLIPVSQRFQTRILEIIKPKTQQEESQRQRQVS</sequence>
<dbReference type="OrthoDB" id="539213at2759"/>
<feature type="repeat" description="ANK" evidence="1">
    <location>
        <begin position="236"/>
        <end position="268"/>
    </location>
</feature>
<dbReference type="Gene3D" id="1.10.238.10">
    <property type="entry name" value="EF-hand"/>
    <property type="match status" value="1"/>
</dbReference>
<evidence type="ECO:0000313" key="4">
    <source>
        <dbReference type="Proteomes" id="UP000265020"/>
    </source>
</evidence>
<feature type="repeat" description="ANK" evidence="1">
    <location>
        <begin position="609"/>
        <end position="638"/>
    </location>
</feature>
<accession>A0A3Q2DPK3</accession>
<reference evidence="3" key="2">
    <citation type="submission" date="2025-09" db="UniProtKB">
        <authorList>
            <consortium name="Ensembl"/>
        </authorList>
    </citation>
    <scope>IDENTIFICATION</scope>
</reference>
<keyword evidence="4" id="KW-1185">Reference proteome</keyword>
<dbReference type="InterPro" id="IPR011992">
    <property type="entry name" value="EF-hand-dom_pair"/>
</dbReference>
<dbReference type="InterPro" id="IPR052801">
    <property type="entry name" value="Ankyrin-EF-hand"/>
</dbReference>
<dbReference type="STRING" id="28743.ENSCVAP00000021741"/>
<dbReference type="RefSeq" id="XP_015247366.1">
    <property type="nucleotide sequence ID" value="XM_015391880.1"/>
</dbReference>
<feature type="compositionally biased region" description="Polar residues" evidence="2">
    <location>
        <begin position="725"/>
        <end position="742"/>
    </location>
</feature>
<protein>
    <submittedName>
        <fullName evidence="3">Ankyrin repeat and EF-hand domain containing 1a</fullName>
    </submittedName>
</protein>
<dbReference type="Pfam" id="PF00023">
    <property type="entry name" value="Ank"/>
    <property type="match status" value="1"/>
</dbReference>
<feature type="compositionally biased region" description="Basic and acidic residues" evidence="2">
    <location>
        <begin position="318"/>
        <end position="329"/>
    </location>
</feature>
<dbReference type="PANTHER" id="PTHR24127:SF1">
    <property type="entry name" value="ANKYRIN REPEAT AND EF-HAND DOMAIN-CONTAINING PROTEIN 1"/>
    <property type="match status" value="1"/>
</dbReference>
<dbReference type="SUPFAM" id="SSF48403">
    <property type="entry name" value="Ankyrin repeat"/>
    <property type="match status" value="2"/>
</dbReference>
<evidence type="ECO:0000256" key="2">
    <source>
        <dbReference type="SAM" id="MobiDB-lite"/>
    </source>
</evidence>
<feature type="region of interest" description="Disordered" evidence="2">
    <location>
        <begin position="721"/>
        <end position="742"/>
    </location>
</feature>
<dbReference type="Ensembl" id="ENSCVAT00000011028.1">
    <property type="protein sequence ID" value="ENSCVAP00000021741.1"/>
    <property type="gene ID" value="ENSCVAG00000004008.1"/>
</dbReference>
<dbReference type="InterPro" id="IPR002110">
    <property type="entry name" value="Ankyrin_rpt"/>
</dbReference>
<dbReference type="GeneID" id="107095674"/>
<dbReference type="OMA" id="ATDNFMW"/>
<dbReference type="InterPro" id="IPR036770">
    <property type="entry name" value="Ankyrin_rpt-contain_sf"/>
</dbReference>
<evidence type="ECO:0000256" key="1">
    <source>
        <dbReference type="PROSITE-ProRule" id="PRU00023"/>
    </source>
</evidence>
<evidence type="ECO:0000313" key="3">
    <source>
        <dbReference type="Ensembl" id="ENSCVAP00000021741.1"/>
    </source>
</evidence>
<name>A0A3Q2DPK3_CYPVA</name>
<feature type="compositionally biased region" description="Basic and acidic residues" evidence="2">
    <location>
        <begin position="338"/>
        <end position="362"/>
    </location>
</feature>
<dbReference type="Gene3D" id="1.25.40.20">
    <property type="entry name" value="Ankyrin repeat-containing domain"/>
    <property type="match status" value="3"/>
</dbReference>
<reference evidence="3" key="1">
    <citation type="submission" date="2025-08" db="UniProtKB">
        <authorList>
            <consortium name="Ensembl"/>
        </authorList>
    </citation>
    <scope>IDENTIFICATION</scope>
</reference>
<dbReference type="PRINTS" id="PR01415">
    <property type="entry name" value="ANKYRIN"/>
</dbReference>
<organism evidence="3 4">
    <name type="scientific">Cyprinodon variegatus</name>
    <name type="common">Sheepshead minnow</name>
    <dbReference type="NCBI Taxonomy" id="28743"/>
    <lineage>
        <taxon>Eukaryota</taxon>
        <taxon>Metazoa</taxon>
        <taxon>Chordata</taxon>
        <taxon>Craniata</taxon>
        <taxon>Vertebrata</taxon>
        <taxon>Euteleostomi</taxon>
        <taxon>Actinopterygii</taxon>
        <taxon>Neopterygii</taxon>
        <taxon>Teleostei</taxon>
        <taxon>Neoteleostei</taxon>
        <taxon>Acanthomorphata</taxon>
        <taxon>Ovalentaria</taxon>
        <taxon>Atherinomorphae</taxon>
        <taxon>Cyprinodontiformes</taxon>
        <taxon>Cyprinodontidae</taxon>
        <taxon>Cyprinodon</taxon>
    </lineage>
</organism>
<dbReference type="PROSITE" id="PS50088">
    <property type="entry name" value="ANK_REPEAT"/>
    <property type="match status" value="8"/>
</dbReference>
<feature type="repeat" description="ANK" evidence="1">
    <location>
        <begin position="99"/>
        <end position="131"/>
    </location>
</feature>
<feature type="repeat" description="ANK" evidence="1">
    <location>
        <begin position="203"/>
        <end position="235"/>
    </location>
</feature>
<dbReference type="PANTHER" id="PTHR24127">
    <property type="entry name" value="ANKYRIN REPEAT AND EF-HAND DOMAIN-CONTAINING PROTEIN 1"/>
    <property type="match status" value="1"/>
</dbReference>
<dbReference type="Proteomes" id="UP000265020">
    <property type="component" value="Unassembled WGS sequence"/>
</dbReference>
<dbReference type="Pfam" id="PF12796">
    <property type="entry name" value="Ank_2"/>
    <property type="match status" value="3"/>
</dbReference>
<feature type="repeat" description="ANK" evidence="1">
    <location>
        <begin position="573"/>
        <end position="605"/>
    </location>
</feature>
<feature type="repeat" description="ANK" evidence="1">
    <location>
        <begin position="269"/>
        <end position="301"/>
    </location>
</feature>
<dbReference type="CTD" id="566413"/>
<dbReference type="SUPFAM" id="SSF47473">
    <property type="entry name" value="EF-hand"/>
    <property type="match status" value="1"/>
</dbReference>
<dbReference type="PROSITE" id="PS50297">
    <property type="entry name" value="ANK_REP_REGION"/>
    <property type="match status" value="5"/>
</dbReference>
<dbReference type="GeneTree" id="ENSGT00940000156852"/>
<dbReference type="KEGG" id="cvg:107095674"/>
<feature type="region of interest" description="Disordered" evidence="2">
    <location>
        <begin position="312"/>
        <end position="365"/>
    </location>
</feature>
<keyword evidence="1" id="KW-0040">ANK repeat</keyword>
<dbReference type="SMART" id="SM00248">
    <property type="entry name" value="ANK"/>
    <property type="match status" value="11"/>
</dbReference>
<feature type="repeat" description="ANK" evidence="1">
    <location>
        <begin position="66"/>
        <end position="98"/>
    </location>
</feature>
<feature type="repeat" description="ANK" evidence="1">
    <location>
        <begin position="639"/>
        <end position="671"/>
    </location>
</feature>
<dbReference type="AlphaFoldDB" id="A0A3Q2DPK3"/>
<proteinExistence type="predicted"/>